<evidence type="ECO:0000313" key="1">
    <source>
        <dbReference type="EMBL" id="KAL1646572.1"/>
    </source>
</evidence>
<reference evidence="1 2" key="1">
    <citation type="journal article" date="2023" name="Plant Dis.">
        <title>First Report of Diplodia intermedia Causing Canker and Dieback Diseases on Apple Trees in Canada.</title>
        <authorList>
            <person name="Ellouze W."/>
            <person name="Ilyukhin E."/>
            <person name="Sulman M."/>
            <person name="Ali S."/>
        </authorList>
    </citation>
    <scope>NUCLEOTIDE SEQUENCE [LARGE SCALE GENOMIC DNA]</scope>
    <source>
        <strain evidence="1 2">M45-28</strain>
    </source>
</reference>
<dbReference type="EMBL" id="JAKEKT020000015">
    <property type="protein sequence ID" value="KAL1646572.1"/>
    <property type="molecule type" value="Genomic_DNA"/>
</dbReference>
<accession>A0ABR3TX08</accession>
<sequence length="293" mass="33574">MGLFVINTVAPGGEEHRIPDYMLNKSYQMLEKFIRTAYGKPSEDYELHIHYESKCTKSDDVPPASFNIFIELDTLFSESNPRLEYYVCFIPKTDNPTPHLPKTPVSLSQSIERDVASIIPVPDGAPGSDVNNPIMIQPEDLDPVMAEKAYKFFLAHQLPVPYQRRFEVGVINKRKVPEKWNLDKNAQMNKVTVQLDNGCQVSHYCMNKDENDRPLTTPTNSKIRLDMVNYWPGIQMMYDKERLRIFLSRYNDSLKNGVPFEDAQPVIANLKRRVNNKATNASNPHAQNAKRLG</sequence>
<proteinExistence type="predicted"/>
<comment type="caution">
    <text evidence="1">The sequence shown here is derived from an EMBL/GenBank/DDBJ whole genome shotgun (WGS) entry which is preliminary data.</text>
</comment>
<gene>
    <name evidence="1" type="ORF">SLS58_003158</name>
</gene>
<organism evidence="1 2">
    <name type="scientific">Diplodia intermedia</name>
    <dbReference type="NCBI Taxonomy" id="856260"/>
    <lineage>
        <taxon>Eukaryota</taxon>
        <taxon>Fungi</taxon>
        <taxon>Dikarya</taxon>
        <taxon>Ascomycota</taxon>
        <taxon>Pezizomycotina</taxon>
        <taxon>Dothideomycetes</taxon>
        <taxon>Dothideomycetes incertae sedis</taxon>
        <taxon>Botryosphaeriales</taxon>
        <taxon>Botryosphaeriaceae</taxon>
        <taxon>Diplodia</taxon>
    </lineage>
</organism>
<evidence type="ECO:0000313" key="2">
    <source>
        <dbReference type="Proteomes" id="UP001521184"/>
    </source>
</evidence>
<dbReference type="Proteomes" id="UP001521184">
    <property type="component" value="Unassembled WGS sequence"/>
</dbReference>
<name>A0ABR3TX08_9PEZI</name>
<protein>
    <submittedName>
        <fullName evidence="1">Uncharacterized protein</fullName>
    </submittedName>
</protein>
<keyword evidence="2" id="KW-1185">Reference proteome</keyword>